<accession>A0A9J6GWG1</accession>
<dbReference type="AlphaFoldDB" id="A0A9J6GWG1"/>
<dbReference type="VEuPathDB" id="VectorBase:HLOH_059344"/>
<dbReference type="GO" id="GO:0051015">
    <property type="term" value="F:actin filament binding"/>
    <property type="evidence" value="ECO:0007669"/>
    <property type="project" value="TreeGrafter"/>
</dbReference>
<evidence type="ECO:0000313" key="2">
    <source>
        <dbReference type="Proteomes" id="UP000821853"/>
    </source>
</evidence>
<dbReference type="GO" id="GO:0005516">
    <property type="term" value="F:calmodulin binding"/>
    <property type="evidence" value="ECO:0007669"/>
    <property type="project" value="TreeGrafter"/>
</dbReference>
<name>A0A9J6GWG1_HAELO</name>
<dbReference type="PANTHER" id="PTHR14149:SF14">
    <property type="entry name" value="CALPONIN-HOMOLOGY (CH) DOMAIN-CONTAINING PROTEIN"/>
    <property type="match status" value="1"/>
</dbReference>
<dbReference type="OrthoDB" id="775356at2759"/>
<dbReference type="GO" id="GO:0005096">
    <property type="term" value="F:GTPase activator activity"/>
    <property type="evidence" value="ECO:0007669"/>
    <property type="project" value="TreeGrafter"/>
</dbReference>
<dbReference type="PANTHER" id="PTHR14149">
    <property type="entry name" value="RAS GTPASE-ACTIVATING PROTEIN WITH IQ MOTIF"/>
    <property type="match status" value="1"/>
</dbReference>
<sequence length="146" mass="16023">MGGNPSVPVLHKFLHMLDISERDLSEEMELQLAKARVVATIRHNQELEKEALDMDVRIGLLVRNCITLEDVVKGHGGGKREKTALAAVKSDWLHSSGGGLTALSRRKSREAGGVPAPLLPAPGISISRQLLFLTLCDRNTLQERRL</sequence>
<gene>
    <name evidence="1" type="ORF">HPB48_023377</name>
</gene>
<organism evidence="1 2">
    <name type="scientific">Haemaphysalis longicornis</name>
    <name type="common">Bush tick</name>
    <dbReference type="NCBI Taxonomy" id="44386"/>
    <lineage>
        <taxon>Eukaryota</taxon>
        <taxon>Metazoa</taxon>
        <taxon>Ecdysozoa</taxon>
        <taxon>Arthropoda</taxon>
        <taxon>Chelicerata</taxon>
        <taxon>Arachnida</taxon>
        <taxon>Acari</taxon>
        <taxon>Parasitiformes</taxon>
        <taxon>Ixodida</taxon>
        <taxon>Ixodoidea</taxon>
        <taxon>Ixodidae</taxon>
        <taxon>Haemaphysalinae</taxon>
        <taxon>Haemaphysalis</taxon>
    </lineage>
</organism>
<reference evidence="1 2" key="1">
    <citation type="journal article" date="2020" name="Cell">
        <title>Large-Scale Comparative Analyses of Tick Genomes Elucidate Their Genetic Diversity and Vector Capacities.</title>
        <authorList>
            <consortium name="Tick Genome and Microbiome Consortium (TIGMIC)"/>
            <person name="Jia N."/>
            <person name="Wang J."/>
            <person name="Shi W."/>
            <person name="Du L."/>
            <person name="Sun Y."/>
            <person name="Zhan W."/>
            <person name="Jiang J.F."/>
            <person name="Wang Q."/>
            <person name="Zhang B."/>
            <person name="Ji P."/>
            <person name="Bell-Sakyi L."/>
            <person name="Cui X.M."/>
            <person name="Yuan T.T."/>
            <person name="Jiang B.G."/>
            <person name="Yang W.F."/>
            <person name="Lam T.T."/>
            <person name="Chang Q.C."/>
            <person name="Ding S.J."/>
            <person name="Wang X.J."/>
            <person name="Zhu J.G."/>
            <person name="Ruan X.D."/>
            <person name="Zhao L."/>
            <person name="Wei J.T."/>
            <person name="Ye R.Z."/>
            <person name="Que T.C."/>
            <person name="Du C.H."/>
            <person name="Zhou Y.H."/>
            <person name="Cheng J.X."/>
            <person name="Dai P.F."/>
            <person name="Guo W.B."/>
            <person name="Han X.H."/>
            <person name="Huang E.J."/>
            <person name="Li L.F."/>
            <person name="Wei W."/>
            <person name="Gao Y.C."/>
            <person name="Liu J.Z."/>
            <person name="Shao H.Z."/>
            <person name="Wang X."/>
            <person name="Wang C.C."/>
            <person name="Yang T.C."/>
            <person name="Huo Q.B."/>
            <person name="Li W."/>
            <person name="Chen H.Y."/>
            <person name="Chen S.E."/>
            <person name="Zhou L.G."/>
            <person name="Ni X.B."/>
            <person name="Tian J.H."/>
            <person name="Sheng Y."/>
            <person name="Liu T."/>
            <person name="Pan Y.S."/>
            <person name="Xia L.Y."/>
            <person name="Li J."/>
            <person name="Zhao F."/>
            <person name="Cao W.C."/>
        </authorList>
    </citation>
    <scope>NUCLEOTIDE SEQUENCE [LARGE SCALE GENOMIC DNA]</scope>
    <source>
        <strain evidence="1">HaeL-2018</strain>
    </source>
</reference>
<dbReference type="Proteomes" id="UP000821853">
    <property type="component" value="Unassembled WGS sequence"/>
</dbReference>
<dbReference type="EMBL" id="JABSTR010000424">
    <property type="protein sequence ID" value="KAH9382815.1"/>
    <property type="molecule type" value="Genomic_DNA"/>
</dbReference>
<keyword evidence="2" id="KW-1185">Reference proteome</keyword>
<dbReference type="GO" id="GO:1903479">
    <property type="term" value="P:mitotic actomyosin contractile ring assembly actin filament organization"/>
    <property type="evidence" value="ECO:0007669"/>
    <property type="project" value="TreeGrafter"/>
</dbReference>
<comment type="caution">
    <text evidence="1">The sequence shown here is derived from an EMBL/GenBank/DDBJ whole genome shotgun (WGS) entry which is preliminary data.</text>
</comment>
<evidence type="ECO:0000313" key="1">
    <source>
        <dbReference type="EMBL" id="KAH9382815.1"/>
    </source>
</evidence>
<proteinExistence type="predicted"/>
<dbReference type="GO" id="GO:0005938">
    <property type="term" value="C:cell cortex"/>
    <property type="evidence" value="ECO:0007669"/>
    <property type="project" value="TreeGrafter"/>
</dbReference>
<protein>
    <submittedName>
        <fullName evidence="1">Uncharacterized protein</fullName>
    </submittedName>
</protein>